<sequence>EMEIKNKMASTQINAYDDDDVDNDDDDDDDDADDAAADDDDDDNNNNNNLYRGCRTRRGIMYIIYTAKIPSSIPGCDLNNNNNNNNNDKKNIGKYLRNENPGSKFPQDT</sequence>
<feature type="non-terminal residue" evidence="2">
    <location>
        <position position="1"/>
    </location>
</feature>
<feature type="compositionally biased region" description="Acidic residues" evidence="1">
    <location>
        <begin position="16"/>
        <end position="44"/>
    </location>
</feature>
<reference evidence="2" key="1">
    <citation type="submission" date="2015-07" db="EMBL/GenBank/DDBJ databases">
        <title>MeaNS - Measles Nucleotide Surveillance Program.</title>
        <authorList>
            <person name="Tran T."/>
            <person name="Druce J."/>
        </authorList>
    </citation>
    <scope>NUCLEOTIDE SEQUENCE</scope>
    <source>
        <strain evidence="2">UCB-OBI-ISO-001</strain>
        <tissue evidence="2">Gonad</tissue>
    </source>
</reference>
<feature type="region of interest" description="Disordered" evidence="1">
    <location>
        <begin position="1"/>
        <end position="52"/>
    </location>
</feature>
<feature type="region of interest" description="Disordered" evidence="1">
    <location>
        <begin position="71"/>
        <end position="109"/>
    </location>
</feature>
<organism evidence="2">
    <name type="scientific">Octopus bimaculoides</name>
    <name type="common">California two-spotted octopus</name>
    <dbReference type="NCBI Taxonomy" id="37653"/>
    <lineage>
        <taxon>Eukaryota</taxon>
        <taxon>Metazoa</taxon>
        <taxon>Spiralia</taxon>
        <taxon>Lophotrochozoa</taxon>
        <taxon>Mollusca</taxon>
        <taxon>Cephalopoda</taxon>
        <taxon>Coleoidea</taxon>
        <taxon>Octopodiformes</taxon>
        <taxon>Octopoda</taxon>
        <taxon>Incirrata</taxon>
        <taxon>Octopodidae</taxon>
        <taxon>Octopus</taxon>
    </lineage>
</organism>
<dbReference type="EMBL" id="KQ419018">
    <property type="protein sequence ID" value="KOF84875.1"/>
    <property type="molecule type" value="Genomic_DNA"/>
</dbReference>
<gene>
    <name evidence="2" type="ORF">OCBIM_22021242mg</name>
</gene>
<evidence type="ECO:0000256" key="1">
    <source>
        <dbReference type="SAM" id="MobiDB-lite"/>
    </source>
</evidence>
<protein>
    <submittedName>
        <fullName evidence="2">Uncharacterized protein</fullName>
    </submittedName>
</protein>
<dbReference type="AlphaFoldDB" id="A0A0L8H7Y5"/>
<name>A0A0L8H7Y5_OCTBM</name>
<accession>A0A0L8H7Y5</accession>
<proteinExistence type="predicted"/>
<evidence type="ECO:0000313" key="2">
    <source>
        <dbReference type="EMBL" id="KOF84875.1"/>
    </source>
</evidence>